<protein>
    <recommendedName>
        <fullName evidence="1">PHR domain-containing protein</fullName>
    </recommendedName>
</protein>
<accession>J9E732</accession>
<dbReference type="Pfam" id="PF08005">
    <property type="entry name" value="PHR"/>
    <property type="match status" value="1"/>
</dbReference>
<dbReference type="AlphaFoldDB" id="J9E732"/>
<feature type="non-terminal residue" evidence="2">
    <location>
        <position position="1"/>
    </location>
</feature>
<organism evidence="2 3">
    <name type="scientific">Wuchereria bancrofti</name>
    <dbReference type="NCBI Taxonomy" id="6293"/>
    <lineage>
        <taxon>Eukaryota</taxon>
        <taxon>Metazoa</taxon>
        <taxon>Ecdysozoa</taxon>
        <taxon>Nematoda</taxon>
        <taxon>Chromadorea</taxon>
        <taxon>Rhabditida</taxon>
        <taxon>Spirurina</taxon>
        <taxon>Spiruromorpha</taxon>
        <taxon>Filarioidea</taxon>
        <taxon>Onchocercidae</taxon>
        <taxon>Wuchereria</taxon>
    </lineage>
</organism>
<sequence length="51" mass="5498">GMTEVTVVIEKEQRSDEDENSAVNFYFTPSADSKNGTGVQGGQIPVIAFYA</sequence>
<evidence type="ECO:0000259" key="1">
    <source>
        <dbReference type="Pfam" id="PF08005"/>
    </source>
</evidence>
<dbReference type="InterPro" id="IPR012983">
    <property type="entry name" value="PHR"/>
</dbReference>
<evidence type="ECO:0000313" key="3">
    <source>
        <dbReference type="Proteomes" id="UP000004810"/>
    </source>
</evidence>
<reference evidence="3" key="1">
    <citation type="submission" date="2012-08" db="EMBL/GenBank/DDBJ databases">
        <title>The Genome Sequence of Wuchereria bancrofti.</title>
        <authorList>
            <person name="Nutman T.B."/>
            <person name="Fink D.L."/>
            <person name="Russ C."/>
            <person name="Young S."/>
            <person name="Zeng Q."/>
            <person name="Koehrsen M."/>
            <person name="Alvarado L."/>
            <person name="Berlin A."/>
            <person name="Chapman S.B."/>
            <person name="Chen Z."/>
            <person name="Freedman E."/>
            <person name="Gellesch M."/>
            <person name="Goldberg J."/>
            <person name="Griggs A."/>
            <person name="Gujja S."/>
            <person name="Heilman E.R."/>
            <person name="Heiman D."/>
            <person name="Hepburn T."/>
            <person name="Howarth C."/>
            <person name="Jen D."/>
            <person name="Larson L."/>
            <person name="Lewis B."/>
            <person name="Mehta T."/>
            <person name="Park D."/>
            <person name="Pearson M."/>
            <person name="Roberts A."/>
            <person name="Saif S."/>
            <person name="Shea T."/>
            <person name="Shenoy N."/>
            <person name="Sisk P."/>
            <person name="Stolte C."/>
            <person name="Sykes S."/>
            <person name="Walk T."/>
            <person name="White J."/>
            <person name="Yandava C."/>
            <person name="Haas B."/>
            <person name="Henn M.R."/>
            <person name="Nusbaum C."/>
            <person name="Birren B."/>
        </authorList>
    </citation>
    <scope>NUCLEOTIDE SEQUENCE [LARGE SCALE GENOMIC DNA]</scope>
    <source>
        <strain evidence="3">NA</strain>
    </source>
</reference>
<dbReference type="Proteomes" id="UP000004810">
    <property type="component" value="Unassembled WGS sequence"/>
</dbReference>
<comment type="caution">
    <text evidence="2">The sequence shown here is derived from an EMBL/GenBank/DDBJ whole genome shotgun (WGS) entry which is preliminary data.</text>
</comment>
<dbReference type="Gene3D" id="2.60.120.820">
    <property type="entry name" value="PHR domain"/>
    <property type="match status" value="1"/>
</dbReference>
<dbReference type="EMBL" id="ADBV01007155">
    <property type="protein sequence ID" value="EJW77953.1"/>
    <property type="molecule type" value="Genomic_DNA"/>
</dbReference>
<feature type="domain" description="PHR" evidence="1">
    <location>
        <begin position="18"/>
        <end position="50"/>
    </location>
</feature>
<evidence type="ECO:0000313" key="2">
    <source>
        <dbReference type="EMBL" id="EJW77953.1"/>
    </source>
</evidence>
<proteinExistence type="predicted"/>
<name>J9E732_WUCBA</name>
<dbReference type="InterPro" id="IPR038648">
    <property type="entry name" value="PHR_sf"/>
</dbReference>
<gene>
    <name evidence="2" type="ORF">WUBG_11136</name>
</gene>